<sequence>MTNTEEEQLEEQQQQQQCIRVASAAFPPHTLWFPPNTTVTKTLGGVVPHILTYLAQSIGRWYELIMNGG</sequence>
<keyword evidence="2" id="KW-1185">Reference proteome</keyword>
<proteinExistence type="predicted"/>
<evidence type="ECO:0000313" key="1">
    <source>
        <dbReference type="EMBL" id="KAK4311993.1"/>
    </source>
</evidence>
<gene>
    <name evidence="1" type="ORF">Pmani_016547</name>
</gene>
<dbReference type="EMBL" id="JAWZYT010001453">
    <property type="protein sequence ID" value="KAK4311993.1"/>
    <property type="molecule type" value="Genomic_DNA"/>
</dbReference>
<protein>
    <submittedName>
        <fullName evidence="1">Uncharacterized protein</fullName>
    </submittedName>
</protein>
<evidence type="ECO:0000313" key="2">
    <source>
        <dbReference type="Proteomes" id="UP001292094"/>
    </source>
</evidence>
<reference evidence="1" key="1">
    <citation type="submission" date="2023-11" db="EMBL/GenBank/DDBJ databases">
        <title>Genome assemblies of two species of porcelain crab, Petrolisthes cinctipes and Petrolisthes manimaculis (Anomura: Porcellanidae).</title>
        <authorList>
            <person name="Angst P."/>
        </authorList>
    </citation>
    <scope>NUCLEOTIDE SEQUENCE</scope>
    <source>
        <strain evidence="1">PB745_02</strain>
        <tissue evidence="1">Gill</tissue>
    </source>
</reference>
<organism evidence="1 2">
    <name type="scientific">Petrolisthes manimaculis</name>
    <dbReference type="NCBI Taxonomy" id="1843537"/>
    <lineage>
        <taxon>Eukaryota</taxon>
        <taxon>Metazoa</taxon>
        <taxon>Ecdysozoa</taxon>
        <taxon>Arthropoda</taxon>
        <taxon>Crustacea</taxon>
        <taxon>Multicrustacea</taxon>
        <taxon>Malacostraca</taxon>
        <taxon>Eumalacostraca</taxon>
        <taxon>Eucarida</taxon>
        <taxon>Decapoda</taxon>
        <taxon>Pleocyemata</taxon>
        <taxon>Anomura</taxon>
        <taxon>Galatheoidea</taxon>
        <taxon>Porcellanidae</taxon>
        <taxon>Petrolisthes</taxon>
    </lineage>
</organism>
<name>A0AAE1PPV5_9EUCA</name>
<comment type="caution">
    <text evidence="1">The sequence shown here is derived from an EMBL/GenBank/DDBJ whole genome shotgun (WGS) entry which is preliminary data.</text>
</comment>
<accession>A0AAE1PPV5</accession>
<dbReference type="AlphaFoldDB" id="A0AAE1PPV5"/>
<dbReference type="Proteomes" id="UP001292094">
    <property type="component" value="Unassembled WGS sequence"/>
</dbReference>